<sequence>MLTSNGVSSLPITNSLNVMGLMVISGVLITLSSSLMSTLMATGRLGSSKLRLVPGMSIVVALVSPSRVKWAMSGIPPPPSPRSPNGSTFRLLISPVRGSLRIPPPPTVIGIWGMVMV</sequence>
<dbReference type="Proteomes" id="UP000257451">
    <property type="component" value="Unassembled WGS sequence"/>
</dbReference>
<dbReference type="EMBL" id="PEDF01000187">
    <property type="protein sequence ID" value="RFZ33966.1"/>
    <property type="molecule type" value="Genomic_DNA"/>
</dbReference>
<gene>
    <name evidence="2" type="ORF">DAVIS_04867</name>
</gene>
<evidence type="ECO:0000256" key="1">
    <source>
        <dbReference type="SAM" id="Phobius"/>
    </source>
</evidence>
<accession>A0A3E2MPM1</accession>
<keyword evidence="1" id="KW-0812">Transmembrane</keyword>
<evidence type="ECO:0000313" key="3">
    <source>
        <dbReference type="Proteomes" id="UP000257451"/>
    </source>
</evidence>
<protein>
    <submittedName>
        <fullName evidence="2">Uncharacterized protein</fullName>
    </submittedName>
</protein>
<reference evidence="2 3" key="1">
    <citation type="journal article" date="2018" name="Sci. Rep.">
        <title>Extensive genomic diversity among Mycobacterium marinum strains revealed by whole genome sequencing.</title>
        <authorList>
            <person name="Das S."/>
            <person name="Pettersson B.M."/>
            <person name="Behra P.R."/>
            <person name="Mallick A."/>
            <person name="Cheramie M."/>
            <person name="Ramesh M."/>
            <person name="Shirreff L."/>
            <person name="DuCote T."/>
            <person name="Dasgupta S."/>
            <person name="Ennis D.G."/>
            <person name="Kirsebom L.A."/>
        </authorList>
    </citation>
    <scope>NUCLEOTIDE SEQUENCE [LARGE SCALE GENOMIC DNA]</scope>
    <source>
        <strain evidence="2 3">Davis1</strain>
    </source>
</reference>
<comment type="caution">
    <text evidence="2">The sequence shown here is derived from an EMBL/GenBank/DDBJ whole genome shotgun (WGS) entry which is preliminary data.</text>
</comment>
<name>A0A3E2MPM1_MYCMR</name>
<dbReference type="AlphaFoldDB" id="A0A3E2MPM1"/>
<feature type="transmembrane region" description="Helical" evidence="1">
    <location>
        <begin position="20"/>
        <end position="41"/>
    </location>
</feature>
<proteinExistence type="predicted"/>
<keyword evidence="1" id="KW-1133">Transmembrane helix</keyword>
<organism evidence="2 3">
    <name type="scientific">Mycobacterium marinum</name>
    <dbReference type="NCBI Taxonomy" id="1781"/>
    <lineage>
        <taxon>Bacteria</taxon>
        <taxon>Bacillati</taxon>
        <taxon>Actinomycetota</taxon>
        <taxon>Actinomycetes</taxon>
        <taxon>Mycobacteriales</taxon>
        <taxon>Mycobacteriaceae</taxon>
        <taxon>Mycobacterium</taxon>
        <taxon>Mycobacterium ulcerans group</taxon>
    </lineage>
</organism>
<keyword evidence="1" id="KW-0472">Membrane</keyword>
<evidence type="ECO:0000313" key="2">
    <source>
        <dbReference type="EMBL" id="RFZ33966.1"/>
    </source>
</evidence>